<evidence type="ECO:0000313" key="3">
    <source>
        <dbReference type="Proteomes" id="UP001549104"/>
    </source>
</evidence>
<protein>
    <recommendedName>
        <fullName evidence="4">DUF4367 domain-containing protein</fullName>
    </recommendedName>
</protein>
<keyword evidence="3" id="KW-1185">Reference proteome</keyword>
<dbReference type="EMBL" id="JBEPME010000006">
    <property type="protein sequence ID" value="MET3658768.1"/>
    <property type="molecule type" value="Genomic_DNA"/>
</dbReference>
<gene>
    <name evidence="2" type="ORF">ABIC55_003886</name>
</gene>
<dbReference type="RefSeq" id="WP_067207506.1">
    <property type="nucleotide sequence ID" value="NZ_CP014616.1"/>
</dbReference>
<feature type="signal peptide" evidence="1">
    <location>
        <begin position="1"/>
        <end position="22"/>
    </location>
</feature>
<proteinExistence type="predicted"/>
<accession>A0ABV2KCG0</accession>
<name>A0ABV2KCG0_SPOPS</name>
<sequence length="171" mass="19224">MFRKWKFIFLLTISVLTLVACGKTLDESATSGVEAAREAFHSNDKKRTEEIDGIKLYLPAGFKMNDKSDAQNIVFTKKEETFILFVNPNEKNDSKLFYDLLLADKSKEIVEQATFTDEGIFGFAAVIKSGNDDVELMTSVGGSKMTTMTKKGNIEENLARMMEIVRSINQE</sequence>
<reference evidence="2 3" key="1">
    <citation type="submission" date="2024-06" db="EMBL/GenBank/DDBJ databases">
        <title>Sorghum-associated microbial communities from plants grown in Nebraska, USA.</title>
        <authorList>
            <person name="Schachtman D."/>
        </authorList>
    </citation>
    <scope>NUCLEOTIDE SEQUENCE [LARGE SCALE GENOMIC DNA]</scope>
    <source>
        <strain evidence="2 3">1288</strain>
    </source>
</reference>
<organism evidence="2 3">
    <name type="scientific">Sporosarcina psychrophila</name>
    <name type="common">Bacillus psychrophilus</name>
    <dbReference type="NCBI Taxonomy" id="1476"/>
    <lineage>
        <taxon>Bacteria</taxon>
        <taxon>Bacillati</taxon>
        <taxon>Bacillota</taxon>
        <taxon>Bacilli</taxon>
        <taxon>Bacillales</taxon>
        <taxon>Caryophanaceae</taxon>
        <taxon>Sporosarcina</taxon>
    </lineage>
</organism>
<evidence type="ECO:0000313" key="2">
    <source>
        <dbReference type="EMBL" id="MET3658768.1"/>
    </source>
</evidence>
<evidence type="ECO:0000256" key="1">
    <source>
        <dbReference type="SAM" id="SignalP"/>
    </source>
</evidence>
<evidence type="ECO:0008006" key="4">
    <source>
        <dbReference type="Google" id="ProtNLM"/>
    </source>
</evidence>
<comment type="caution">
    <text evidence="2">The sequence shown here is derived from an EMBL/GenBank/DDBJ whole genome shotgun (WGS) entry which is preliminary data.</text>
</comment>
<dbReference type="Proteomes" id="UP001549104">
    <property type="component" value="Unassembled WGS sequence"/>
</dbReference>
<dbReference type="PROSITE" id="PS51257">
    <property type="entry name" value="PROKAR_LIPOPROTEIN"/>
    <property type="match status" value="1"/>
</dbReference>
<feature type="chain" id="PRO_5045414493" description="DUF4367 domain-containing protein" evidence="1">
    <location>
        <begin position="23"/>
        <end position="171"/>
    </location>
</feature>
<keyword evidence="1" id="KW-0732">Signal</keyword>